<evidence type="ECO:0000313" key="4">
    <source>
        <dbReference type="Proteomes" id="UP000481872"/>
    </source>
</evidence>
<accession>A0A6M0H0U6</accession>
<dbReference type="AlphaFoldDB" id="A0A6M0H0U6"/>
<dbReference type="PANTHER" id="PTHR46558:SF4">
    <property type="entry name" value="DNA-BIDING PHAGE PROTEIN"/>
    <property type="match status" value="1"/>
</dbReference>
<dbReference type="RefSeq" id="WP_010294403.1">
    <property type="nucleotide sequence ID" value="NZ_CABKRL010000002.1"/>
</dbReference>
<dbReference type="PROSITE" id="PS50943">
    <property type="entry name" value="HTH_CROC1"/>
    <property type="match status" value="1"/>
</dbReference>
<name>A0A6M0H0U6_9CLOT</name>
<evidence type="ECO:0000256" key="1">
    <source>
        <dbReference type="ARBA" id="ARBA00023125"/>
    </source>
</evidence>
<dbReference type="Pfam" id="PF01381">
    <property type="entry name" value="HTH_3"/>
    <property type="match status" value="1"/>
</dbReference>
<evidence type="ECO:0000313" key="3">
    <source>
        <dbReference type="EMBL" id="NEU03713.1"/>
    </source>
</evidence>
<dbReference type="EMBL" id="JAAGPU010000002">
    <property type="protein sequence ID" value="NEU03713.1"/>
    <property type="molecule type" value="Genomic_DNA"/>
</dbReference>
<dbReference type="SUPFAM" id="SSF47413">
    <property type="entry name" value="lambda repressor-like DNA-binding domains"/>
    <property type="match status" value="1"/>
</dbReference>
<reference evidence="3 4" key="1">
    <citation type="submission" date="2020-02" db="EMBL/GenBank/DDBJ databases">
        <title>Genome assembly of a novel Clostridium senegalense strain.</title>
        <authorList>
            <person name="Gupta T.B."/>
            <person name="Jauregui R."/>
            <person name="Maclean P."/>
            <person name="Nawarathana A."/>
            <person name="Brightwell G."/>
        </authorList>
    </citation>
    <scope>NUCLEOTIDE SEQUENCE [LARGE SCALE GENOMIC DNA]</scope>
    <source>
        <strain evidence="3 4">AGRFS4</strain>
    </source>
</reference>
<evidence type="ECO:0000259" key="2">
    <source>
        <dbReference type="PROSITE" id="PS50943"/>
    </source>
</evidence>
<proteinExistence type="predicted"/>
<dbReference type="CDD" id="cd00093">
    <property type="entry name" value="HTH_XRE"/>
    <property type="match status" value="1"/>
</dbReference>
<sequence length="76" mass="8651">MVRRGKIFNTKIKILRIERNITQEDLAIDLGVNRSTISEIERGTFNPSLKLAFSIANYFDKTVDEVFEFLGGDNNG</sequence>
<keyword evidence="4" id="KW-1185">Reference proteome</keyword>
<feature type="domain" description="HTH cro/C1-type" evidence="2">
    <location>
        <begin position="12"/>
        <end position="66"/>
    </location>
</feature>
<dbReference type="InterPro" id="IPR001387">
    <property type="entry name" value="Cro/C1-type_HTH"/>
</dbReference>
<gene>
    <name evidence="3" type="ORF">G3M99_02345</name>
</gene>
<dbReference type="PANTHER" id="PTHR46558">
    <property type="entry name" value="TRACRIPTIONAL REGULATORY PROTEIN-RELATED-RELATED"/>
    <property type="match status" value="1"/>
</dbReference>
<dbReference type="GO" id="GO:0003677">
    <property type="term" value="F:DNA binding"/>
    <property type="evidence" value="ECO:0007669"/>
    <property type="project" value="UniProtKB-KW"/>
</dbReference>
<comment type="caution">
    <text evidence="3">The sequence shown here is derived from an EMBL/GenBank/DDBJ whole genome shotgun (WGS) entry which is preliminary data.</text>
</comment>
<dbReference type="InterPro" id="IPR010982">
    <property type="entry name" value="Lambda_DNA-bd_dom_sf"/>
</dbReference>
<organism evidence="3 4">
    <name type="scientific">Clostridium senegalense</name>
    <dbReference type="NCBI Taxonomy" id="1465809"/>
    <lineage>
        <taxon>Bacteria</taxon>
        <taxon>Bacillati</taxon>
        <taxon>Bacillota</taxon>
        <taxon>Clostridia</taxon>
        <taxon>Eubacteriales</taxon>
        <taxon>Clostridiaceae</taxon>
        <taxon>Clostridium</taxon>
    </lineage>
</organism>
<keyword evidence="1" id="KW-0238">DNA-binding</keyword>
<dbReference type="Proteomes" id="UP000481872">
    <property type="component" value="Unassembled WGS sequence"/>
</dbReference>
<dbReference type="SMART" id="SM00530">
    <property type="entry name" value="HTH_XRE"/>
    <property type="match status" value="1"/>
</dbReference>
<protein>
    <submittedName>
        <fullName evidence="3">Helix-turn-helix transcriptional regulator</fullName>
    </submittedName>
</protein>
<dbReference type="Gene3D" id="1.10.260.40">
    <property type="entry name" value="lambda repressor-like DNA-binding domains"/>
    <property type="match status" value="1"/>
</dbReference>